<dbReference type="Proteomes" id="UP000218810">
    <property type="component" value="Unassembled WGS sequence"/>
</dbReference>
<dbReference type="EMBL" id="NTGA01000011">
    <property type="protein sequence ID" value="PAY23941.1"/>
    <property type="molecule type" value="Genomic_DNA"/>
</dbReference>
<evidence type="ECO:0000313" key="1">
    <source>
        <dbReference type="EMBL" id="PAY23941.1"/>
    </source>
</evidence>
<reference evidence="2" key="1">
    <citation type="submission" date="2017-09" db="EMBL/GenBank/DDBJ databases">
        <authorList>
            <person name="Zhang Y."/>
            <person name="Huang X."/>
            <person name="Liu J."/>
            <person name="Lu L."/>
            <person name="Peng K."/>
        </authorList>
    </citation>
    <scope>NUCLEOTIDE SEQUENCE [LARGE SCALE GENOMIC DNA]</scope>
    <source>
        <strain evidence="2">S-XJ-1</strain>
    </source>
</reference>
<dbReference type="InterPro" id="IPR034660">
    <property type="entry name" value="DinB/YfiT-like"/>
</dbReference>
<proteinExistence type="predicted"/>
<protein>
    <recommendedName>
        <fullName evidence="3">ClbS/DfsB family four-helix bundle protein</fullName>
    </recommendedName>
</protein>
<dbReference type="Gene3D" id="1.20.120.450">
    <property type="entry name" value="dinb family like domain"/>
    <property type="match status" value="1"/>
</dbReference>
<name>A0A2A2WS06_9ACTN</name>
<dbReference type="AlphaFoldDB" id="A0A2A2WS06"/>
<comment type="caution">
    <text evidence="1">The sequence shown here is derived from an EMBL/GenBank/DDBJ whole genome shotgun (WGS) entry which is preliminary data.</text>
</comment>
<dbReference type="InterPro" id="IPR012550">
    <property type="entry name" value="DUF1706"/>
</dbReference>
<dbReference type="Pfam" id="PF08020">
    <property type="entry name" value="DUF1706"/>
    <property type="match status" value="1"/>
</dbReference>
<dbReference type="OrthoDB" id="4484862at2"/>
<dbReference type="PANTHER" id="PTHR40658">
    <property type="match status" value="1"/>
</dbReference>
<accession>A0A2A2WS06</accession>
<gene>
    <name evidence="1" type="ORF">CEY15_05140</name>
</gene>
<dbReference type="RefSeq" id="WP_095717582.1">
    <property type="nucleotide sequence ID" value="NZ_NTGA01000011.1"/>
</dbReference>
<dbReference type="PANTHER" id="PTHR40658:SF4">
    <property type="entry name" value="HYPOTHETICAL CYTOSOLIC PROTEIN"/>
    <property type="match status" value="1"/>
</dbReference>
<evidence type="ECO:0008006" key="3">
    <source>
        <dbReference type="Google" id="ProtNLM"/>
    </source>
</evidence>
<keyword evidence="2" id="KW-1185">Reference proteome</keyword>
<sequence>MPRPTTRTALLEAAAGEYERLHLALGRFDPGVLADLTWEAEIEDTSRHPRDVLTHIHAWQLLALGWAETAEAGGTPQVPGEGRTWRETPMINAEIRERYLGTSYADAVELLAGSHARCLAVITSHSDDELFTRGRYAWTGSTTLGAYFVSATSSHYVWGRKTLRRIQRALPARSLPGP</sequence>
<organism evidence="1 2">
    <name type="scientific">Dietzia natronolimnaea</name>
    <dbReference type="NCBI Taxonomy" id="161920"/>
    <lineage>
        <taxon>Bacteria</taxon>
        <taxon>Bacillati</taxon>
        <taxon>Actinomycetota</taxon>
        <taxon>Actinomycetes</taxon>
        <taxon>Mycobacteriales</taxon>
        <taxon>Dietziaceae</taxon>
        <taxon>Dietzia</taxon>
    </lineage>
</organism>
<evidence type="ECO:0000313" key="2">
    <source>
        <dbReference type="Proteomes" id="UP000218810"/>
    </source>
</evidence>